<evidence type="ECO:0000313" key="2">
    <source>
        <dbReference type="Proteomes" id="UP001056873"/>
    </source>
</evidence>
<evidence type="ECO:0000313" key="1">
    <source>
        <dbReference type="EMBL" id="USV02036.1"/>
    </source>
</evidence>
<protein>
    <submittedName>
        <fullName evidence="1">Uncharacterized protein</fullName>
    </submittedName>
</protein>
<reference evidence="1" key="1">
    <citation type="journal article" date="2022" name="BMC Genomics">
        <title>Genome sequence of the entomopathogenic Serratia entomophila isolate 626 and characterisation of the species specific itaconate degradation pathway.</title>
        <authorList>
            <person name="Vaughan A.L."/>
            <person name="Altermann E."/>
            <person name="Glare T.R."/>
            <person name="Hurst M.R.H."/>
        </authorList>
    </citation>
    <scope>NUCLEOTIDE SEQUENCE</scope>
    <source>
        <strain evidence="1">626</strain>
    </source>
</reference>
<dbReference type="GeneID" id="75021485"/>
<organism evidence="1 2">
    <name type="scientific">Serratia entomophila</name>
    <dbReference type="NCBI Taxonomy" id="42906"/>
    <lineage>
        <taxon>Bacteria</taxon>
        <taxon>Pseudomonadati</taxon>
        <taxon>Pseudomonadota</taxon>
        <taxon>Gammaproteobacteria</taxon>
        <taxon>Enterobacterales</taxon>
        <taxon>Yersiniaceae</taxon>
        <taxon>Serratia</taxon>
    </lineage>
</organism>
<sequence>MALNDETGFDQVGQVETFDRLRSIRPDRSGQRILLRSYLKDKNLGDGEFVGTIAAGVDDKGFIAAGDGFY</sequence>
<dbReference type="RefSeq" id="WP_234589712.1">
    <property type="nucleotide sequence ID" value="NZ_CAMIPG010000005.1"/>
</dbReference>
<name>A0ABY5CVD7_9GAMM</name>
<accession>A0ABY5CVD7</accession>
<keyword evidence="2" id="KW-1185">Reference proteome</keyword>
<dbReference type="EMBL" id="CP074347">
    <property type="protein sequence ID" value="USV02036.1"/>
    <property type="molecule type" value="Genomic_DNA"/>
</dbReference>
<proteinExistence type="predicted"/>
<dbReference type="Proteomes" id="UP001056873">
    <property type="component" value="Chromosome"/>
</dbReference>
<gene>
    <name evidence="1" type="ORF">KFQ06_05805</name>
</gene>